<dbReference type="AlphaFoldDB" id="A0A1I7UXY6"/>
<reference evidence="4" key="1">
    <citation type="submission" date="2016-11" db="UniProtKB">
        <authorList>
            <consortium name="WormBaseParasite"/>
        </authorList>
    </citation>
    <scope>IDENTIFICATION</scope>
</reference>
<protein>
    <submittedName>
        <fullName evidence="4">XRN2-binding (XTBD) domain-containing protein</fullName>
    </submittedName>
</protein>
<evidence type="ECO:0000256" key="1">
    <source>
        <dbReference type="SAM" id="MobiDB-lite"/>
    </source>
</evidence>
<feature type="region of interest" description="Disordered" evidence="1">
    <location>
        <begin position="82"/>
        <end position="114"/>
    </location>
</feature>
<keyword evidence="3" id="KW-1185">Reference proteome</keyword>
<evidence type="ECO:0000313" key="4">
    <source>
        <dbReference type="WBParaSite" id="Csp11.Scaffold630.g20450.t1"/>
    </source>
</evidence>
<dbReference type="Proteomes" id="UP000095282">
    <property type="component" value="Unplaced"/>
</dbReference>
<evidence type="ECO:0000313" key="3">
    <source>
        <dbReference type="Proteomes" id="UP000095282"/>
    </source>
</evidence>
<accession>A0A1I7UXY6</accession>
<dbReference type="InterPro" id="IPR021859">
    <property type="entry name" value="XTBD"/>
</dbReference>
<dbReference type="PANTHER" id="PTHR48430:SF1">
    <property type="entry name" value="PARTNER OF XRN-2 PROTEIN 1"/>
    <property type="match status" value="1"/>
</dbReference>
<name>A0A1I7UXY6_9PELO</name>
<dbReference type="WBParaSite" id="Csp11.Scaffold630.g20450.t1">
    <property type="protein sequence ID" value="Csp11.Scaffold630.g20450.t1"/>
    <property type="gene ID" value="Csp11.Scaffold630.g20450"/>
</dbReference>
<dbReference type="eggNOG" id="ENOG502S4FT">
    <property type="taxonomic scope" value="Eukaryota"/>
</dbReference>
<organism evidence="3 4">
    <name type="scientific">Caenorhabditis tropicalis</name>
    <dbReference type="NCBI Taxonomy" id="1561998"/>
    <lineage>
        <taxon>Eukaryota</taxon>
        <taxon>Metazoa</taxon>
        <taxon>Ecdysozoa</taxon>
        <taxon>Nematoda</taxon>
        <taxon>Chromadorea</taxon>
        <taxon>Rhabditida</taxon>
        <taxon>Rhabditina</taxon>
        <taxon>Rhabditomorpha</taxon>
        <taxon>Rhabditoidea</taxon>
        <taxon>Rhabditidae</taxon>
        <taxon>Peloderinae</taxon>
        <taxon>Caenorhabditis</taxon>
    </lineage>
</organism>
<dbReference type="PANTHER" id="PTHR48430">
    <property type="entry name" value="PARTNER OF XRN-2 PROTEIN 1"/>
    <property type="match status" value="1"/>
</dbReference>
<dbReference type="STRING" id="1561998.A0A1I7UXY6"/>
<feature type="domain" description="XRN2-binding (XTBD)" evidence="2">
    <location>
        <begin position="7"/>
        <end position="91"/>
    </location>
</feature>
<dbReference type="Pfam" id="PF11952">
    <property type="entry name" value="XTBD"/>
    <property type="match status" value="1"/>
</dbReference>
<dbReference type="Pfam" id="PF24799">
    <property type="entry name" value="Paxt-1_C"/>
    <property type="match status" value="1"/>
</dbReference>
<sequence length="299" mass="33600">MGKLEDVEAEKKVWESDDAWELRKAFMLAHYDDYPKIQLQCLSQLFINVTLLGCEYSESLMQKIREMGAGISASKDRTKSGNYVKASTAKKRQAVKPSDLEGATAAKRQSVEKSPEPIVEEFNNRLEKLKASLAMTPHHLTGEQMMKAAINSCLMKWHVKKVNQKIEISIDRYVVLRHTFSQYCVDANECAINALIESILSCEAAVNDDGDEIRFDSEPADNCYAKSVERRLAKIKGAVMNGAHTLKGLSTCLESVNMSLIQNAKKLEDEMSSDMCQRILKDKLQIVNSLKSHSSLIFQ</sequence>
<dbReference type="InterPro" id="IPR057067">
    <property type="entry name" value="Paxt-1-like_C"/>
</dbReference>
<dbReference type="PROSITE" id="PS51827">
    <property type="entry name" value="XTBD"/>
    <property type="match status" value="1"/>
</dbReference>
<proteinExistence type="predicted"/>
<evidence type="ECO:0000259" key="2">
    <source>
        <dbReference type="PROSITE" id="PS51827"/>
    </source>
</evidence>